<proteinExistence type="inferred from homology"/>
<dbReference type="EMBL" id="JBDFQZ010000003">
    <property type="protein sequence ID" value="KAK9742862.1"/>
    <property type="molecule type" value="Genomic_DNA"/>
</dbReference>
<dbReference type="InterPro" id="IPR036396">
    <property type="entry name" value="Cyt_P450_sf"/>
</dbReference>
<dbReference type="SUPFAM" id="SSF48264">
    <property type="entry name" value="Cytochrome P450"/>
    <property type="match status" value="1"/>
</dbReference>
<evidence type="ECO:0000256" key="6">
    <source>
        <dbReference type="RuleBase" id="RU000461"/>
    </source>
</evidence>
<protein>
    <recommendedName>
        <fullName evidence="9">Cytochrome P450</fullName>
    </recommendedName>
</protein>
<dbReference type="PRINTS" id="PR00463">
    <property type="entry name" value="EP450I"/>
</dbReference>
<feature type="binding site" description="axial binding residue" evidence="5">
    <location>
        <position position="437"/>
    </location>
    <ligand>
        <name>heme</name>
        <dbReference type="ChEBI" id="CHEBI:30413"/>
    </ligand>
    <ligandPart>
        <name>Fe</name>
        <dbReference type="ChEBI" id="CHEBI:18248"/>
    </ligandPart>
</feature>
<name>A0AAW1MA27_SAPOF</name>
<keyword evidence="5 6" id="KW-0349">Heme</keyword>
<dbReference type="PRINTS" id="PR00385">
    <property type="entry name" value="P450"/>
</dbReference>
<evidence type="ECO:0000256" key="4">
    <source>
        <dbReference type="ARBA" id="ARBA00023004"/>
    </source>
</evidence>
<dbReference type="FunFam" id="1.10.630.10:FF:000007">
    <property type="entry name" value="Cytochrome P450 76C4"/>
    <property type="match status" value="1"/>
</dbReference>
<dbReference type="InterPro" id="IPR017972">
    <property type="entry name" value="Cyt_P450_CS"/>
</dbReference>
<dbReference type="Pfam" id="PF00067">
    <property type="entry name" value="p450"/>
    <property type="match status" value="1"/>
</dbReference>
<dbReference type="InterPro" id="IPR001128">
    <property type="entry name" value="Cyt_P450"/>
</dbReference>
<reference evidence="7" key="1">
    <citation type="submission" date="2024-03" db="EMBL/GenBank/DDBJ databases">
        <title>WGS assembly of Saponaria officinalis var. Norfolk2.</title>
        <authorList>
            <person name="Jenkins J."/>
            <person name="Shu S."/>
            <person name="Grimwood J."/>
            <person name="Barry K."/>
            <person name="Goodstein D."/>
            <person name="Schmutz J."/>
            <person name="Leebens-Mack J."/>
            <person name="Osbourn A."/>
        </authorList>
    </citation>
    <scope>NUCLEOTIDE SEQUENCE [LARGE SCALE GENOMIC DNA]</scope>
    <source>
        <strain evidence="7">JIC</strain>
    </source>
</reference>
<dbReference type="CDD" id="cd11073">
    <property type="entry name" value="CYP76-like"/>
    <property type="match status" value="1"/>
</dbReference>
<gene>
    <name evidence="7" type="ORF">RND81_03G201400</name>
</gene>
<comment type="similarity">
    <text evidence="1 6">Belongs to the cytochrome P450 family.</text>
</comment>
<dbReference type="PANTHER" id="PTHR47950:SF44">
    <property type="entry name" value="CYTOCHROME P450, FAMILY 76, SUBFAMILY C, POLYPEPTIDE 5-RELATED"/>
    <property type="match status" value="1"/>
</dbReference>
<sequence length="494" mass="55955">MEFYTLSLVVIPIILTIISFLKFSRKTTTLNLPPGPKTWPVIGNIHQLGNKLHQSVAELSRKYGPIMSLKLGAVTTIVISSPQVAKQIFTIHDLAFSGRTCQDAARVSDHYKHSVVWLSVGHKWRELRKIAVVQLFTYHRLDLSQGLRQRKIDELVEHVRHCCEKGEAVRVGKAVFTTTLNLLSNTFFSVDLGSHDSSDSQEFKDIVWGLLELGATPNVSDFFPLVRHLDLQGVFKRTCRLSDRMFAVFDRIIDKRLSDRSTTNDDVLGVLLKLVEDNELSLDDVRHMLIDLFIGGTETTSSTLEWAMTELLRNPEKMAKAQDEIDNVVGNNNNHKSIQETDISKLSYIQAVVKETLRLHPPGPFLVPHKAVKDVNLCGFFVPENAQIWVNVWAIGRDPSVWQDPLSFSPERFLDNDIDFKGRDFELIPFGAGRRICPGIPLAHRMLHHMLATLLHSFNWKHAHGLSPQDIDVEEKFGIALQKVQPLEAIPFTK</sequence>
<comment type="cofactor">
    <cofactor evidence="5">
        <name>heme</name>
        <dbReference type="ChEBI" id="CHEBI:30413"/>
    </cofactor>
</comment>
<dbReference type="PANTHER" id="PTHR47950">
    <property type="entry name" value="CYTOCHROME P450, FAMILY 76, SUBFAMILY C, POLYPEPTIDE 5-RELATED"/>
    <property type="match status" value="1"/>
</dbReference>
<keyword evidence="2 5" id="KW-0479">Metal-binding</keyword>
<dbReference type="Proteomes" id="UP001443914">
    <property type="component" value="Unassembled WGS sequence"/>
</dbReference>
<evidence type="ECO:0000256" key="3">
    <source>
        <dbReference type="ARBA" id="ARBA00023002"/>
    </source>
</evidence>
<dbReference type="AlphaFoldDB" id="A0AAW1MA27"/>
<evidence type="ECO:0000256" key="1">
    <source>
        <dbReference type="ARBA" id="ARBA00010617"/>
    </source>
</evidence>
<keyword evidence="6" id="KW-0503">Monooxygenase</keyword>
<dbReference type="GO" id="GO:0020037">
    <property type="term" value="F:heme binding"/>
    <property type="evidence" value="ECO:0007669"/>
    <property type="project" value="InterPro"/>
</dbReference>
<dbReference type="GO" id="GO:0005506">
    <property type="term" value="F:iron ion binding"/>
    <property type="evidence" value="ECO:0007669"/>
    <property type="project" value="InterPro"/>
</dbReference>
<organism evidence="7 8">
    <name type="scientific">Saponaria officinalis</name>
    <name type="common">Common soapwort</name>
    <name type="synonym">Lychnis saponaria</name>
    <dbReference type="NCBI Taxonomy" id="3572"/>
    <lineage>
        <taxon>Eukaryota</taxon>
        <taxon>Viridiplantae</taxon>
        <taxon>Streptophyta</taxon>
        <taxon>Embryophyta</taxon>
        <taxon>Tracheophyta</taxon>
        <taxon>Spermatophyta</taxon>
        <taxon>Magnoliopsida</taxon>
        <taxon>eudicotyledons</taxon>
        <taxon>Gunneridae</taxon>
        <taxon>Pentapetalae</taxon>
        <taxon>Caryophyllales</taxon>
        <taxon>Caryophyllaceae</taxon>
        <taxon>Caryophylleae</taxon>
        <taxon>Saponaria</taxon>
    </lineage>
</organism>
<dbReference type="GO" id="GO:0004497">
    <property type="term" value="F:monooxygenase activity"/>
    <property type="evidence" value="ECO:0007669"/>
    <property type="project" value="UniProtKB-KW"/>
</dbReference>
<evidence type="ECO:0000256" key="5">
    <source>
        <dbReference type="PIRSR" id="PIRSR602401-1"/>
    </source>
</evidence>
<dbReference type="Gene3D" id="1.10.630.10">
    <property type="entry name" value="Cytochrome P450"/>
    <property type="match status" value="1"/>
</dbReference>
<evidence type="ECO:0000256" key="2">
    <source>
        <dbReference type="ARBA" id="ARBA00022723"/>
    </source>
</evidence>
<keyword evidence="4 5" id="KW-0408">Iron</keyword>
<accession>A0AAW1MA27</accession>
<evidence type="ECO:0000313" key="7">
    <source>
        <dbReference type="EMBL" id="KAK9742862.1"/>
    </source>
</evidence>
<evidence type="ECO:0000313" key="8">
    <source>
        <dbReference type="Proteomes" id="UP001443914"/>
    </source>
</evidence>
<dbReference type="GO" id="GO:0016705">
    <property type="term" value="F:oxidoreductase activity, acting on paired donors, with incorporation or reduction of molecular oxygen"/>
    <property type="evidence" value="ECO:0007669"/>
    <property type="project" value="InterPro"/>
</dbReference>
<dbReference type="PROSITE" id="PS00086">
    <property type="entry name" value="CYTOCHROME_P450"/>
    <property type="match status" value="1"/>
</dbReference>
<comment type="caution">
    <text evidence="7">The sequence shown here is derived from an EMBL/GenBank/DDBJ whole genome shotgun (WGS) entry which is preliminary data.</text>
</comment>
<keyword evidence="8" id="KW-1185">Reference proteome</keyword>
<dbReference type="InterPro" id="IPR002401">
    <property type="entry name" value="Cyt_P450_E_grp-I"/>
</dbReference>
<evidence type="ECO:0008006" key="9">
    <source>
        <dbReference type="Google" id="ProtNLM"/>
    </source>
</evidence>
<keyword evidence="3 6" id="KW-0560">Oxidoreductase</keyword>